<protein>
    <recommendedName>
        <fullName evidence="3">Deoxyxylulose-5-phosphate synthase</fullName>
    </recommendedName>
</protein>
<dbReference type="GeneID" id="27786368"/>
<accession>A0A0U3KVY0</accession>
<reference evidence="1 2" key="1">
    <citation type="journal article" date="2012" name="J. Bacteriol.">
        <title>Draft genome sequence of Streptomyces globisporus C-1027, which produces an antitumor antibiotic consisting of a nine-membered enediyne with a chromoprotein.</title>
        <authorList>
            <person name="Wang L."/>
            <person name="Wang S."/>
            <person name="He Q."/>
            <person name="Yu T."/>
            <person name="Li Q."/>
            <person name="Hong B."/>
        </authorList>
    </citation>
    <scope>NUCLEOTIDE SEQUENCE [LARGE SCALE GENOMIC DNA]</scope>
    <source>
        <strain evidence="1 2">C-1027</strain>
    </source>
</reference>
<proteinExistence type="predicted"/>
<organism evidence="1 2">
    <name type="scientific">Streptomyces globisporus C-1027</name>
    <dbReference type="NCBI Taxonomy" id="1172567"/>
    <lineage>
        <taxon>Bacteria</taxon>
        <taxon>Bacillati</taxon>
        <taxon>Actinomycetota</taxon>
        <taxon>Actinomycetes</taxon>
        <taxon>Kitasatosporales</taxon>
        <taxon>Streptomycetaceae</taxon>
        <taxon>Streptomyces</taxon>
    </lineage>
</organism>
<evidence type="ECO:0000313" key="2">
    <source>
        <dbReference type="Proteomes" id="UP000064183"/>
    </source>
</evidence>
<dbReference type="EMBL" id="CP013738">
    <property type="protein sequence ID" value="ALU96934.1"/>
    <property type="molecule type" value="Genomic_DNA"/>
</dbReference>
<evidence type="ECO:0000313" key="1">
    <source>
        <dbReference type="EMBL" id="ALU96934.1"/>
    </source>
</evidence>
<sequence length="124" mass="13414">MCFYAMVHYKLHYACVSCRVSFKRFPLDSGAPPCPNCGRGLVCAGHDFAPPPRRDTDAWSAVAAVLGAGLRYEGLEPCGCGKRPRFRPRTGAEVRARLAVAARNGVPVAEALARRDPAVPEEDD</sequence>
<dbReference type="Proteomes" id="UP000064183">
    <property type="component" value="Chromosome"/>
</dbReference>
<dbReference type="RefSeq" id="WP_010064292.1">
    <property type="nucleotide sequence ID" value="NZ_CP013738.1"/>
</dbReference>
<dbReference type="KEGG" id="sgb:WQO_28540"/>
<dbReference type="AlphaFoldDB" id="A0A0U3KVY0"/>
<name>A0A0U3KVY0_STRGL</name>
<evidence type="ECO:0008006" key="3">
    <source>
        <dbReference type="Google" id="ProtNLM"/>
    </source>
</evidence>
<gene>
    <name evidence="1" type="ORF">WQO_28540</name>
</gene>